<name>A0A7C5Z7B4_9FIRM</name>
<protein>
    <submittedName>
        <fullName evidence="1">Uncharacterized protein</fullName>
    </submittedName>
</protein>
<comment type="caution">
    <text evidence="1">The sequence shown here is derived from an EMBL/GenBank/DDBJ whole genome shotgun (WGS) entry which is preliminary data.</text>
</comment>
<sequence>MKSKLSFALIIAFLITSVLYLPSFAGSTKVLIYSDVDIRYEDASKVFSPQYNPFLFNPKNPQKSVLKSIKPFDNSKPITNWSNIETVPNFMNNLMKLFPVDMVKERFMIHGAKNYKDTCSLFGLKSEVDYAYLPKNPVLNYQYAKNVQIVPWTMQMLEPKPMTRRDMAVLLARVVQYFSPLITLSIDTSSDGAMTTQGKNEIENPPFNQSDFGNFGLSMHDAFRGGIGFPLFYTTDVIDDNVFEQWQKVEPSLNAFLENENRYIKEYVDQFKLFKAIVYPELPNELKKKYDILFDWKAYRGNFKDLYTIQPADVSACVFAYMTGLMDTKNGYFKPYDFVSKQEAQQTINRMQKLIQKMYKLNLKEPWGYLDKDSNYRRYPDKSLVTPIFHTYMGLGGNWQYLSKETRMRMEEARKKKKMFFETGAIVIGDAFQQLTKDRLQYIWNFDFRPDLKKVSPPPIPKPKNKNILYVNPYIPVWFYDTKNANVDFLGRLVDHHKLFSGNKTNKTLGEVIKGMFWYWRIKGIDSLPSQCTEYILPLVWFNVDYRNIDKEMPVRTEGHAKDDTTYLHSKYSLYALNLGYRDWGRSMGYVIKVDKKRYREYEIDTKAIIQNRINTIKKYKIVSEAHVYYSPSCPSVGLLRIIYYPPTDPNWLKSKGMVTGKWYDIYYATDGSTPVYLYSLDYITNKLRFSSEEDLQSIVGFRGIFLDQ</sequence>
<organism evidence="1">
    <name type="scientific">Caldicellulosiruptor owensensis</name>
    <dbReference type="NCBI Taxonomy" id="55205"/>
    <lineage>
        <taxon>Bacteria</taxon>
        <taxon>Bacillati</taxon>
        <taxon>Bacillota</taxon>
        <taxon>Bacillota incertae sedis</taxon>
        <taxon>Caldicellulosiruptorales</taxon>
        <taxon>Caldicellulosiruptoraceae</taxon>
        <taxon>Caldicellulosiruptor</taxon>
    </lineage>
</organism>
<reference evidence="1" key="1">
    <citation type="journal article" date="2020" name="mSystems">
        <title>Genome- and Community-Level Interaction Insights into Carbon Utilization and Element Cycling Functions of Hydrothermarchaeota in Hydrothermal Sediment.</title>
        <authorList>
            <person name="Zhou Z."/>
            <person name="Liu Y."/>
            <person name="Xu W."/>
            <person name="Pan J."/>
            <person name="Luo Z.H."/>
            <person name="Li M."/>
        </authorList>
    </citation>
    <scope>NUCLEOTIDE SEQUENCE [LARGE SCALE GENOMIC DNA]</scope>
    <source>
        <strain evidence="1">SpSt-102</strain>
    </source>
</reference>
<accession>A0A7C5Z7B4</accession>
<dbReference type="AlphaFoldDB" id="A0A7C5Z7B4"/>
<evidence type="ECO:0000313" key="1">
    <source>
        <dbReference type="EMBL" id="HHS01879.1"/>
    </source>
</evidence>
<gene>
    <name evidence="1" type="ORF">ENL71_05040</name>
</gene>
<dbReference type="EMBL" id="DRUZ01000064">
    <property type="protein sequence ID" value="HHS01879.1"/>
    <property type="molecule type" value="Genomic_DNA"/>
</dbReference>
<proteinExistence type="predicted"/>